<keyword evidence="7" id="KW-0325">Glycoprotein</keyword>
<dbReference type="VEuPathDB" id="TriTrypDB:Tb09.v4.0023"/>
<accession>A0A1J0R6B7</accession>
<dbReference type="SUPFAM" id="SSF118251">
    <property type="entry name" value="Variant surface glycoprotein MITAT 1.2, VSG 221, C-terminal domain"/>
    <property type="match status" value="1"/>
</dbReference>
<evidence type="ECO:0000256" key="5">
    <source>
        <dbReference type="ARBA" id="ARBA00022729"/>
    </source>
</evidence>
<feature type="compositionally biased region" description="Low complexity" evidence="9">
    <location>
        <begin position="431"/>
        <end position="456"/>
    </location>
</feature>
<evidence type="ECO:0000259" key="11">
    <source>
        <dbReference type="Pfam" id="PF10659"/>
    </source>
</evidence>
<dbReference type="Pfam" id="PF10659">
    <property type="entry name" value="Trypan_glycop_C"/>
    <property type="match status" value="1"/>
</dbReference>
<evidence type="ECO:0000256" key="8">
    <source>
        <dbReference type="ARBA" id="ARBA00023288"/>
    </source>
</evidence>
<reference evidence="13" key="1">
    <citation type="submission" date="2016-08" db="EMBL/GenBank/DDBJ databases">
        <title>VSG repertoire of Trypanosoma brucei EATRO 1125.</title>
        <authorList>
            <person name="Cross G.A."/>
        </authorList>
    </citation>
    <scope>NUCLEOTIDE SEQUENCE</scope>
    <source>
        <strain evidence="13">EATRO 1125</strain>
    </source>
</reference>
<evidence type="ECO:0000256" key="4">
    <source>
        <dbReference type="ARBA" id="ARBA00022622"/>
    </source>
</evidence>
<name>A0A1J0R6B7_9TRYP</name>
<protein>
    <submittedName>
        <fullName evidence="13">Variant surface glycoprotein 1125.1117</fullName>
    </submittedName>
</protein>
<keyword evidence="6" id="KW-0472">Membrane</keyword>
<feature type="compositionally biased region" description="Basic and acidic residues" evidence="9">
    <location>
        <begin position="418"/>
        <end position="430"/>
    </location>
</feature>
<keyword evidence="8" id="KW-0449">Lipoprotein</keyword>
<feature type="domain" description="Trypanosome variant surface glycoprotein C-terminal" evidence="11">
    <location>
        <begin position="396"/>
        <end position="476"/>
    </location>
</feature>
<dbReference type="InterPro" id="IPR019609">
    <property type="entry name" value="Variant_surf_glycoprt_trypan_C"/>
</dbReference>
<dbReference type="InterPro" id="IPR027446">
    <property type="entry name" value="VSG_C_dom_sf"/>
</dbReference>
<keyword evidence="3" id="KW-1003">Cell membrane</keyword>
<dbReference type="GO" id="GO:0005886">
    <property type="term" value="C:plasma membrane"/>
    <property type="evidence" value="ECO:0007669"/>
    <property type="project" value="UniProtKB-SubCell"/>
</dbReference>
<evidence type="ECO:0000256" key="6">
    <source>
        <dbReference type="ARBA" id="ARBA00023136"/>
    </source>
</evidence>
<dbReference type="Gene3D" id="4.10.110.20">
    <property type="entry name" value="Variant surface glycoprotein MITAT 1.2, VSG 221, C-terminal domain"/>
    <property type="match status" value="1"/>
</dbReference>
<sequence>MLPAAKAVISFLLASCRSATPAALDNAADFAALCAAYNIYAAREKLQQVPAFPPAAELLAEANNLNITTSNDSWFTNKDGTIKKADGTVDADETATWTKQNAELVKNPITGEHLYKRLPDGATRQKANRRIKALLSSAKQLTTHYQTAVDAITKHRQQAQQKIQTAIFGTDKSDFDKSRYTAATSRGNLCGDNADGTPEADAPLVYAFICLCTEKDGAAQSECANGITDMVSDAGSQESQAADAWRKIKAACESHRQYSLLTPNTITSVLTTIVGRIGAENSETTTATNDKFTLGKIISSKCDGSASNKQCINFKKQLGSKGGKLSWLDDLTEAAHELAEAERQQAATQNLKASILPINRHAWDVYTSAAYDAENPAQVLPPEQSGPAKLTKEEDCNKHQTNSDCKPPCKWNENATDPNKKCSLDPEKAAEQQATQTNTAGTGDGAARAAAETGCARHGTDKKACKNDKKDGKKLCI</sequence>
<evidence type="ECO:0000256" key="1">
    <source>
        <dbReference type="ARBA" id="ARBA00002523"/>
    </source>
</evidence>
<dbReference type="EMBL" id="KX699422">
    <property type="protein sequence ID" value="APD73378.1"/>
    <property type="molecule type" value="Genomic_DNA"/>
</dbReference>
<dbReference type="GO" id="GO:0098552">
    <property type="term" value="C:side of membrane"/>
    <property type="evidence" value="ECO:0007669"/>
    <property type="project" value="UniProtKB-KW"/>
</dbReference>
<dbReference type="Pfam" id="PF13206">
    <property type="entry name" value="VSG_B"/>
    <property type="match status" value="1"/>
</dbReference>
<organism evidence="13">
    <name type="scientific">Trypanosoma brucei</name>
    <dbReference type="NCBI Taxonomy" id="5691"/>
    <lineage>
        <taxon>Eukaryota</taxon>
        <taxon>Discoba</taxon>
        <taxon>Euglenozoa</taxon>
        <taxon>Kinetoplastea</taxon>
        <taxon>Metakinetoplastina</taxon>
        <taxon>Trypanosomatida</taxon>
        <taxon>Trypanosomatidae</taxon>
        <taxon>Trypanosoma</taxon>
    </lineage>
</organism>
<feature type="domain" description="Trypanosome variant surface glycoprotein B-type N-terminal" evidence="12">
    <location>
        <begin position="11"/>
        <end position="355"/>
    </location>
</feature>
<feature type="signal peptide" evidence="10">
    <location>
        <begin position="1"/>
        <end position="18"/>
    </location>
</feature>
<evidence type="ECO:0000256" key="7">
    <source>
        <dbReference type="ARBA" id="ARBA00023180"/>
    </source>
</evidence>
<feature type="compositionally biased region" description="Basic and acidic residues" evidence="9">
    <location>
        <begin position="458"/>
        <end position="477"/>
    </location>
</feature>
<comment type="subcellular location">
    <subcellularLocation>
        <location evidence="2">Cell membrane</location>
        <topology evidence="2">Lipid-anchor</topology>
        <topology evidence="2">GPI-anchor</topology>
    </subcellularLocation>
</comment>
<dbReference type="AlphaFoldDB" id="A0A1J0R6B7"/>
<proteinExistence type="predicted"/>
<feature type="chain" id="PRO_5012249806" evidence="10">
    <location>
        <begin position="19"/>
        <end position="477"/>
    </location>
</feature>
<keyword evidence="4" id="KW-0336">GPI-anchor</keyword>
<dbReference type="InterPro" id="IPR025932">
    <property type="entry name" value="Trypano_VSG_B_N_dom"/>
</dbReference>
<evidence type="ECO:0000259" key="12">
    <source>
        <dbReference type="Pfam" id="PF13206"/>
    </source>
</evidence>
<dbReference type="VEuPathDB" id="TriTrypDB:Tb427_000650500"/>
<feature type="region of interest" description="Disordered" evidence="9">
    <location>
        <begin position="376"/>
        <end position="477"/>
    </location>
</feature>
<evidence type="ECO:0000313" key="13">
    <source>
        <dbReference type="EMBL" id="APD73378.1"/>
    </source>
</evidence>
<comment type="function">
    <text evidence="1">VSG forms a coat on the surface of the parasite. The trypanosome evades the immune response of the host by expressing a series of antigenically distinct VSGs from an estimated 1000 VSG genes.</text>
</comment>
<evidence type="ECO:0000256" key="3">
    <source>
        <dbReference type="ARBA" id="ARBA00022475"/>
    </source>
</evidence>
<evidence type="ECO:0000256" key="2">
    <source>
        <dbReference type="ARBA" id="ARBA00004609"/>
    </source>
</evidence>
<evidence type="ECO:0000256" key="9">
    <source>
        <dbReference type="SAM" id="MobiDB-lite"/>
    </source>
</evidence>
<evidence type="ECO:0000256" key="10">
    <source>
        <dbReference type="SAM" id="SignalP"/>
    </source>
</evidence>
<keyword evidence="5 10" id="KW-0732">Signal</keyword>